<gene>
    <name evidence="1" type="ORF">KIN20_031962</name>
</gene>
<keyword evidence="2" id="KW-1185">Reference proteome</keyword>
<protein>
    <submittedName>
        <fullName evidence="1">Uncharacterized protein</fullName>
    </submittedName>
</protein>
<name>A0AAD5R673_PARTN</name>
<reference evidence="1" key="1">
    <citation type="submission" date="2021-06" db="EMBL/GenBank/DDBJ databases">
        <title>Parelaphostrongylus tenuis whole genome reference sequence.</title>
        <authorList>
            <person name="Garwood T.J."/>
            <person name="Larsen P.A."/>
            <person name="Fountain-Jones N.M."/>
            <person name="Garbe J.R."/>
            <person name="Macchietto M.G."/>
            <person name="Kania S.A."/>
            <person name="Gerhold R.W."/>
            <person name="Richards J.E."/>
            <person name="Wolf T.M."/>
        </authorList>
    </citation>
    <scope>NUCLEOTIDE SEQUENCE</scope>
    <source>
        <strain evidence="1">MNPRO001-30</strain>
        <tissue evidence="1">Meninges</tissue>
    </source>
</reference>
<evidence type="ECO:0000313" key="2">
    <source>
        <dbReference type="Proteomes" id="UP001196413"/>
    </source>
</evidence>
<accession>A0AAD5R673</accession>
<dbReference type="EMBL" id="JAHQIW010006761">
    <property type="protein sequence ID" value="KAJ1370269.1"/>
    <property type="molecule type" value="Genomic_DNA"/>
</dbReference>
<comment type="caution">
    <text evidence="1">The sequence shown here is derived from an EMBL/GenBank/DDBJ whole genome shotgun (WGS) entry which is preliminary data.</text>
</comment>
<proteinExistence type="predicted"/>
<evidence type="ECO:0000313" key="1">
    <source>
        <dbReference type="EMBL" id="KAJ1370269.1"/>
    </source>
</evidence>
<dbReference type="Proteomes" id="UP001196413">
    <property type="component" value="Unassembled WGS sequence"/>
</dbReference>
<sequence length="67" mass="7228">MGDQDSLVPIYCLEVSLKLVQYNAIGDVGSYTTSATITRTTLFRETNASMSALAHAFSLPELPPFSS</sequence>
<organism evidence="1 2">
    <name type="scientific">Parelaphostrongylus tenuis</name>
    <name type="common">Meningeal worm</name>
    <dbReference type="NCBI Taxonomy" id="148309"/>
    <lineage>
        <taxon>Eukaryota</taxon>
        <taxon>Metazoa</taxon>
        <taxon>Ecdysozoa</taxon>
        <taxon>Nematoda</taxon>
        <taxon>Chromadorea</taxon>
        <taxon>Rhabditida</taxon>
        <taxon>Rhabditina</taxon>
        <taxon>Rhabditomorpha</taxon>
        <taxon>Strongyloidea</taxon>
        <taxon>Metastrongylidae</taxon>
        <taxon>Parelaphostrongylus</taxon>
    </lineage>
</organism>
<dbReference type="AlphaFoldDB" id="A0AAD5R673"/>